<dbReference type="AlphaFoldDB" id="A0A432VWS8"/>
<dbReference type="RefSeq" id="WP_126766759.1">
    <property type="nucleotide sequence ID" value="NZ_PIPJ01000003.1"/>
</dbReference>
<feature type="transmembrane region" description="Helical" evidence="1">
    <location>
        <begin position="29"/>
        <end position="46"/>
    </location>
</feature>
<organism evidence="2 3">
    <name type="scientific">Aliidiomarina iranensis</name>
    <dbReference type="NCBI Taxonomy" id="1434071"/>
    <lineage>
        <taxon>Bacteria</taxon>
        <taxon>Pseudomonadati</taxon>
        <taxon>Pseudomonadota</taxon>
        <taxon>Gammaproteobacteria</taxon>
        <taxon>Alteromonadales</taxon>
        <taxon>Idiomarinaceae</taxon>
        <taxon>Aliidiomarina</taxon>
    </lineage>
</organism>
<evidence type="ECO:0000313" key="3">
    <source>
        <dbReference type="Proteomes" id="UP000288395"/>
    </source>
</evidence>
<keyword evidence="3" id="KW-1185">Reference proteome</keyword>
<dbReference type="OrthoDB" id="5772022at2"/>
<evidence type="ECO:0000256" key="1">
    <source>
        <dbReference type="SAM" id="Phobius"/>
    </source>
</evidence>
<keyword evidence="1" id="KW-1133">Transmembrane helix</keyword>
<keyword evidence="1" id="KW-0472">Membrane</keyword>
<comment type="caution">
    <text evidence="2">The sequence shown here is derived from an EMBL/GenBank/DDBJ whole genome shotgun (WGS) entry which is preliminary data.</text>
</comment>
<evidence type="ECO:0000313" key="2">
    <source>
        <dbReference type="EMBL" id="RUO21164.1"/>
    </source>
</evidence>
<accession>A0A432VWS8</accession>
<keyword evidence="1" id="KW-0812">Transmembrane</keyword>
<sequence length="65" mass="7711">MLFFLLLAFISAGFYYVQAWQHAMGPRRWALLGLMFGPFILPMFRTHKRMRRLQAQGRTAVFFKA</sequence>
<dbReference type="Proteomes" id="UP000288395">
    <property type="component" value="Unassembled WGS sequence"/>
</dbReference>
<dbReference type="EMBL" id="PIPJ01000003">
    <property type="protein sequence ID" value="RUO21164.1"/>
    <property type="molecule type" value="Genomic_DNA"/>
</dbReference>
<protein>
    <submittedName>
        <fullName evidence="2">Uncharacterized protein</fullName>
    </submittedName>
</protein>
<reference evidence="3" key="1">
    <citation type="journal article" date="2018" name="Front. Microbiol.">
        <title>Genome-Based Analysis Reveals the Taxonomy and Diversity of the Family Idiomarinaceae.</title>
        <authorList>
            <person name="Liu Y."/>
            <person name="Lai Q."/>
            <person name="Shao Z."/>
        </authorList>
    </citation>
    <scope>NUCLEOTIDE SEQUENCE [LARGE SCALE GENOMIC DNA]</scope>
    <source>
        <strain evidence="3">GBPy7</strain>
    </source>
</reference>
<name>A0A432VWS8_9GAMM</name>
<proteinExistence type="predicted"/>
<gene>
    <name evidence="2" type="ORF">CWE08_06130</name>
</gene>